<protein>
    <recommendedName>
        <fullName evidence="3">GAF domain-containing protein</fullName>
    </recommendedName>
</protein>
<dbReference type="SUPFAM" id="SSF55781">
    <property type="entry name" value="GAF domain-like"/>
    <property type="match status" value="1"/>
</dbReference>
<proteinExistence type="predicted"/>
<comment type="caution">
    <text evidence="1">The sequence shown here is derived from an EMBL/GenBank/DDBJ whole genome shotgun (WGS) entry which is preliminary data.</text>
</comment>
<dbReference type="EMBL" id="JBEZFP010000024">
    <property type="protein sequence ID" value="MEU8134299.1"/>
    <property type="molecule type" value="Genomic_DNA"/>
</dbReference>
<gene>
    <name evidence="1" type="ORF">AB0C36_12395</name>
</gene>
<dbReference type="Proteomes" id="UP001551482">
    <property type="component" value="Unassembled WGS sequence"/>
</dbReference>
<evidence type="ECO:0000313" key="1">
    <source>
        <dbReference type="EMBL" id="MEU8134299.1"/>
    </source>
</evidence>
<organism evidence="1 2">
    <name type="scientific">Streptodolium elevatio</name>
    <dbReference type="NCBI Taxonomy" id="3157996"/>
    <lineage>
        <taxon>Bacteria</taxon>
        <taxon>Bacillati</taxon>
        <taxon>Actinomycetota</taxon>
        <taxon>Actinomycetes</taxon>
        <taxon>Kitasatosporales</taxon>
        <taxon>Streptomycetaceae</taxon>
        <taxon>Streptodolium</taxon>
    </lineage>
</organism>
<sequence>MTSDPFRTGPSGNDAFCTRPFDLGRDAVIAYPVRDTRPRTLDAADLLAAVGELALRRVAGACDVTLAFWREDALLAEVSTDIGLSEVVGAHDDRPGPVADVLRSGGMVQLPDLEREARWPEAARELRVRGVRSCAAAALCRPRFSLAVVVYSTVPGPLSPASDLDELLSEWVATVVRRRVRGVV</sequence>
<evidence type="ECO:0008006" key="3">
    <source>
        <dbReference type="Google" id="ProtNLM"/>
    </source>
</evidence>
<keyword evidence="2" id="KW-1185">Reference proteome</keyword>
<dbReference type="RefSeq" id="WP_358352838.1">
    <property type="nucleotide sequence ID" value="NZ_JBEZFP010000024.1"/>
</dbReference>
<accession>A0ABV3DHB7</accession>
<reference evidence="1 2" key="1">
    <citation type="submission" date="2024-06" db="EMBL/GenBank/DDBJ databases">
        <title>The Natural Products Discovery Center: Release of the First 8490 Sequenced Strains for Exploring Actinobacteria Biosynthetic Diversity.</title>
        <authorList>
            <person name="Kalkreuter E."/>
            <person name="Kautsar S.A."/>
            <person name="Yang D."/>
            <person name="Bader C.D."/>
            <person name="Teijaro C.N."/>
            <person name="Fluegel L."/>
            <person name="Davis C.M."/>
            <person name="Simpson J.R."/>
            <person name="Lauterbach L."/>
            <person name="Steele A.D."/>
            <person name="Gui C."/>
            <person name="Meng S."/>
            <person name="Li G."/>
            <person name="Viehrig K."/>
            <person name="Ye F."/>
            <person name="Su P."/>
            <person name="Kiefer A.F."/>
            <person name="Nichols A."/>
            <person name="Cepeda A.J."/>
            <person name="Yan W."/>
            <person name="Fan B."/>
            <person name="Jiang Y."/>
            <person name="Adhikari A."/>
            <person name="Zheng C.-J."/>
            <person name="Schuster L."/>
            <person name="Cowan T.M."/>
            <person name="Smanski M.J."/>
            <person name="Chevrette M.G."/>
            <person name="De Carvalho L.P.S."/>
            <person name="Shen B."/>
        </authorList>
    </citation>
    <scope>NUCLEOTIDE SEQUENCE [LARGE SCALE GENOMIC DNA]</scope>
    <source>
        <strain evidence="1 2">NPDC048946</strain>
    </source>
</reference>
<evidence type="ECO:0000313" key="2">
    <source>
        <dbReference type="Proteomes" id="UP001551482"/>
    </source>
</evidence>
<name>A0ABV3DHB7_9ACTN</name>